<dbReference type="OrthoDB" id="9784686at2"/>
<gene>
    <name evidence="8" type="ORF">FIV42_00450</name>
</gene>
<keyword evidence="2" id="KW-0732">Signal</keyword>
<comment type="similarity">
    <text evidence="1">Belongs to the thioredoxin family. DsbA subfamily.</text>
</comment>
<keyword evidence="3" id="KW-0560">Oxidoreductase</keyword>
<dbReference type="EMBL" id="CP041186">
    <property type="protein sequence ID" value="QDG49262.1"/>
    <property type="molecule type" value="Genomic_DNA"/>
</dbReference>
<dbReference type="SUPFAM" id="SSF52833">
    <property type="entry name" value="Thioredoxin-like"/>
    <property type="match status" value="1"/>
</dbReference>
<evidence type="ECO:0000313" key="9">
    <source>
        <dbReference type="Proteomes" id="UP000315995"/>
    </source>
</evidence>
<keyword evidence="5" id="KW-0676">Redox-active center</keyword>
<dbReference type="GO" id="GO:0016491">
    <property type="term" value="F:oxidoreductase activity"/>
    <property type="evidence" value="ECO:0007669"/>
    <property type="project" value="UniProtKB-KW"/>
</dbReference>
<dbReference type="PROSITE" id="PS51352">
    <property type="entry name" value="THIOREDOXIN_2"/>
    <property type="match status" value="1"/>
</dbReference>
<accession>A0A4Y6PLX6</accession>
<name>A0A4Y6PLX6_PERCE</name>
<dbReference type="AlphaFoldDB" id="A0A4Y6PLX6"/>
<dbReference type="InterPro" id="IPR036249">
    <property type="entry name" value="Thioredoxin-like_sf"/>
</dbReference>
<evidence type="ECO:0000256" key="2">
    <source>
        <dbReference type="ARBA" id="ARBA00022729"/>
    </source>
</evidence>
<proteinExistence type="inferred from homology"/>
<dbReference type="PANTHER" id="PTHR13887">
    <property type="entry name" value="GLUTATHIONE S-TRANSFERASE KAPPA"/>
    <property type="match status" value="1"/>
</dbReference>
<sequence>MTEELMSNRLRRPLLVFVALLLLVPLGTGCKNSGSDASKEDGDTVEKQSAAVEPDKDEAVKDAPPTDLYPGMNFGALSAKERVQFVEIAKAEVCPCPDAAESLHQCLQHPKTACGLAQQVANLTAVGIRQGLNETDILDKVAEFTEAARKEYDFTLEGVPHKGPKDAPVKIVEFADFECPHCKSASQLMDQLAKKYPEKVAIYFKQFPLGSHGHSELAARAALAAHEQGKFWPMHDLLFKHQRSLSPEKIGTFARRIGLNTGKFTEDLQSQEIAQAVGTDRQEGERAGVTGTPALYINGRRYMGPTSMEALSQTVETKLAEGDKADGEKAGEKAKQEE</sequence>
<evidence type="ECO:0000259" key="7">
    <source>
        <dbReference type="PROSITE" id="PS51352"/>
    </source>
</evidence>
<dbReference type="InterPro" id="IPR012336">
    <property type="entry name" value="Thioredoxin-like_fold"/>
</dbReference>
<dbReference type="Proteomes" id="UP000315995">
    <property type="component" value="Chromosome"/>
</dbReference>
<protein>
    <recommendedName>
        <fullName evidence="7">Thioredoxin domain-containing protein</fullName>
    </recommendedName>
</protein>
<evidence type="ECO:0000256" key="4">
    <source>
        <dbReference type="ARBA" id="ARBA00023157"/>
    </source>
</evidence>
<dbReference type="InterPro" id="IPR013766">
    <property type="entry name" value="Thioredoxin_domain"/>
</dbReference>
<evidence type="ECO:0000256" key="3">
    <source>
        <dbReference type="ARBA" id="ARBA00023002"/>
    </source>
</evidence>
<feature type="domain" description="Thioredoxin" evidence="7">
    <location>
        <begin position="135"/>
        <end position="320"/>
    </location>
</feature>
<reference evidence="8 9" key="1">
    <citation type="submission" date="2019-06" db="EMBL/GenBank/DDBJ databases">
        <title>Persicimonas caeni gen. nov., sp. nov., a predatory bacterium isolated from solar saltern.</title>
        <authorList>
            <person name="Wang S."/>
        </authorList>
    </citation>
    <scope>NUCLEOTIDE SEQUENCE [LARGE SCALE GENOMIC DNA]</scope>
    <source>
        <strain evidence="8 9">YN101</strain>
    </source>
</reference>
<evidence type="ECO:0000313" key="8">
    <source>
        <dbReference type="EMBL" id="QDG49262.1"/>
    </source>
</evidence>
<dbReference type="PANTHER" id="PTHR13887:SF14">
    <property type="entry name" value="DISULFIDE BOND FORMATION PROTEIN D"/>
    <property type="match status" value="1"/>
</dbReference>
<keyword evidence="9" id="KW-1185">Reference proteome</keyword>
<accession>A0A5B8Y241</accession>
<evidence type="ECO:0000256" key="1">
    <source>
        <dbReference type="ARBA" id="ARBA00005791"/>
    </source>
</evidence>
<evidence type="ECO:0000256" key="5">
    <source>
        <dbReference type="ARBA" id="ARBA00023284"/>
    </source>
</evidence>
<feature type="compositionally biased region" description="Basic and acidic residues" evidence="6">
    <location>
        <begin position="37"/>
        <end position="46"/>
    </location>
</feature>
<feature type="region of interest" description="Disordered" evidence="6">
    <location>
        <begin position="318"/>
        <end position="338"/>
    </location>
</feature>
<organism evidence="8 9">
    <name type="scientific">Persicimonas caeni</name>
    <dbReference type="NCBI Taxonomy" id="2292766"/>
    <lineage>
        <taxon>Bacteria</taxon>
        <taxon>Deltaproteobacteria</taxon>
        <taxon>Bradymonadales</taxon>
        <taxon>Bradymonadaceae</taxon>
        <taxon>Persicimonas</taxon>
    </lineage>
</organism>
<evidence type="ECO:0000256" key="6">
    <source>
        <dbReference type="SAM" id="MobiDB-lite"/>
    </source>
</evidence>
<dbReference type="Gene3D" id="3.40.30.10">
    <property type="entry name" value="Glutaredoxin"/>
    <property type="match status" value="1"/>
</dbReference>
<feature type="region of interest" description="Disordered" evidence="6">
    <location>
        <begin position="32"/>
        <end position="67"/>
    </location>
</feature>
<keyword evidence="4" id="KW-1015">Disulfide bond</keyword>
<dbReference type="Pfam" id="PF13462">
    <property type="entry name" value="Thioredoxin_4"/>
    <property type="match status" value="1"/>
</dbReference>